<dbReference type="Pfam" id="PF13568">
    <property type="entry name" value="OMP_b-brl_2"/>
    <property type="match status" value="1"/>
</dbReference>
<keyword evidence="1" id="KW-0732">Signal</keyword>
<proteinExistence type="predicted"/>
<evidence type="ECO:0000313" key="4">
    <source>
        <dbReference type="Proteomes" id="UP000008461"/>
    </source>
</evidence>
<dbReference type="KEGG" id="hhy:Halhy_4662"/>
<evidence type="ECO:0000313" key="3">
    <source>
        <dbReference type="EMBL" id="AEE52497.1"/>
    </source>
</evidence>
<feature type="chain" id="PRO_5003312163" description="Outer membrane protein beta-barrel domain-containing protein" evidence="1">
    <location>
        <begin position="23"/>
        <end position="223"/>
    </location>
</feature>
<keyword evidence="4" id="KW-1185">Reference proteome</keyword>
<name>F4KVP0_HALH1</name>
<evidence type="ECO:0000259" key="2">
    <source>
        <dbReference type="Pfam" id="PF13568"/>
    </source>
</evidence>
<accession>F4KVP0</accession>
<sequence>MSMKKVMLGMLIPFCFALTATAQVNVKFGVNVATMGEKNENVTKDELENASVLGAVVGLAFELNPGKLLVFQPELLFSQSGGRNTYTLLGTTTDVRYKLNYLEVPLLAKVQLGNNGGEGVGLHLAAGPWLGYALGGKTKTITTIGSSQEVVTERKFTFDDEDDARRINYGLIGAAGLSFGKVALDLRYNYGLNNLLDSDADNTNDNRPVLQTRGLALTMGLRL</sequence>
<dbReference type="InterPro" id="IPR025665">
    <property type="entry name" value="Beta-barrel_OMP_2"/>
</dbReference>
<dbReference type="HOGENOM" id="CLU_082049_4_3_10"/>
<dbReference type="OrthoDB" id="1150878at2"/>
<dbReference type="EMBL" id="CP002691">
    <property type="protein sequence ID" value="AEE52497.1"/>
    <property type="molecule type" value="Genomic_DNA"/>
</dbReference>
<dbReference type="Proteomes" id="UP000008461">
    <property type="component" value="Chromosome"/>
</dbReference>
<reference key="2">
    <citation type="submission" date="2011-04" db="EMBL/GenBank/DDBJ databases">
        <title>Complete sequence of chromosome of Haliscomenobacter hydrossis DSM 1100.</title>
        <authorList>
            <consortium name="US DOE Joint Genome Institute (JGI-PGF)"/>
            <person name="Lucas S."/>
            <person name="Han J."/>
            <person name="Lapidus A."/>
            <person name="Bruce D."/>
            <person name="Goodwin L."/>
            <person name="Pitluck S."/>
            <person name="Peters L."/>
            <person name="Kyrpides N."/>
            <person name="Mavromatis K."/>
            <person name="Ivanova N."/>
            <person name="Ovchinnikova G."/>
            <person name="Pagani I."/>
            <person name="Daligault H."/>
            <person name="Detter J.C."/>
            <person name="Han C."/>
            <person name="Land M."/>
            <person name="Hauser L."/>
            <person name="Markowitz V."/>
            <person name="Cheng J.-F."/>
            <person name="Hugenholtz P."/>
            <person name="Woyke T."/>
            <person name="Wu D."/>
            <person name="Verbarg S."/>
            <person name="Frueling A."/>
            <person name="Brambilla E."/>
            <person name="Klenk H.-P."/>
            <person name="Eisen J.A."/>
        </authorList>
    </citation>
    <scope>NUCLEOTIDE SEQUENCE</scope>
    <source>
        <strain>DSM 1100</strain>
    </source>
</reference>
<dbReference type="AlphaFoldDB" id="F4KVP0"/>
<organism evidence="3 4">
    <name type="scientific">Haliscomenobacter hydrossis (strain ATCC 27775 / DSM 1100 / LMG 10767 / O)</name>
    <dbReference type="NCBI Taxonomy" id="760192"/>
    <lineage>
        <taxon>Bacteria</taxon>
        <taxon>Pseudomonadati</taxon>
        <taxon>Bacteroidota</taxon>
        <taxon>Saprospiria</taxon>
        <taxon>Saprospirales</taxon>
        <taxon>Haliscomenobacteraceae</taxon>
        <taxon>Haliscomenobacter</taxon>
    </lineage>
</organism>
<protein>
    <recommendedName>
        <fullName evidence="2">Outer membrane protein beta-barrel domain-containing protein</fullName>
    </recommendedName>
</protein>
<reference evidence="3 4" key="1">
    <citation type="journal article" date="2011" name="Stand. Genomic Sci.">
        <title>Complete genome sequence of Haliscomenobacter hydrossis type strain (O).</title>
        <authorList>
            <consortium name="US DOE Joint Genome Institute (JGI-PGF)"/>
            <person name="Daligault H."/>
            <person name="Lapidus A."/>
            <person name="Zeytun A."/>
            <person name="Nolan M."/>
            <person name="Lucas S."/>
            <person name="Del Rio T.G."/>
            <person name="Tice H."/>
            <person name="Cheng J.F."/>
            <person name="Tapia R."/>
            <person name="Han C."/>
            <person name="Goodwin L."/>
            <person name="Pitluck S."/>
            <person name="Liolios K."/>
            <person name="Pagani I."/>
            <person name="Ivanova N."/>
            <person name="Huntemann M."/>
            <person name="Mavromatis K."/>
            <person name="Mikhailova N."/>
            <person name="Pati A."/>
            <person name="Chen A."/>
            <person name="Palaniappan K."/>
            <person name="Land M."/>
            <person name="Hauser L."/>
            <person name="Brambilla E.M."/>
            <person name="Rohde M."/>
            <person name="Verbarg S."/>
            <person name="Goker M."/>
            <person name="Bristow J."/>
            <person name="Eisen J.A."/>
            <person name="Markowitz V."/>
            <person name="Hugenholtz P."/>
            <person name="Kyrpides N.C."/>
            <person name="Klenk H.P."/>
            <person name="Woyke T."/>
        </authorList>
    </citation>
    <scope>NUCLEOTIDE SEQUENCE [LARGE SCALE GENOMIC DNA]</scope>
    <source>
        <strain evidence="4">ATCC 27775 / DSM 1100 / LMG 10767 / O</strain>
    </source>
</reference>
<evidence type="ECO:0000256" key="1">
    <source>
        <dbReference type="SAM" id="SignalP"/>
    </source>
</evidence>
<gene>
    <name evidence="3" type="ordered locus">Halhy_4662</name>
</gene>
<feature type="domain" description="Outer membrane protein beta-barrel" evidence="2">
    <location>
        <begin position="22"/>
        <end position="196"/>
    </location>
</feature>
<feature type="signal peptide" evidence="1">
    <location>
        <begin position="1"/>
        <end position="22"/>
    </location>
</feature>